<comment type="subcellular location">
    <subcellularLocation>
        <location evidence="1">Cell membrane</location>
        <topology evidence="1">Multi-pass membrane protein</topology>
    </subcellularLocation>
</comment>
<dbReference type="AlphaFoldDB" id="A0A157Q3N8"/>
<evidence type="ECO:0000256" key="3">
    <source>
        <dbReference type="ARBA" id="ARBA00022475"/>
    </source>
</evidence>
<dbReference type="OrthoDB" id="9813903at2"/>
<evidence type="ECO:0000256" key="8">
    <source>
        <dbReference type="ARBA" id="ARBA00023136"/>
    </source>
</evidence>
<dbReference type="Proteomes" id="UP000077037">
    <property type="component" value="Unassembled WGS sequence"/>
</dbReference>
<dbReference type="GO" id="GO:0071111">
    <property type="term" value="F:cyclic-guanylate-specific phosphodiesterase activity"/>
    <property type="evidence" value="ECO:0007669"/>
    <property type="project" value="UniProtKB-EC"/>
</dbReference>
<keyword evidence="6" id="KW-0378">Hydrolase</keyword>
<evidence type="ECO:0000256" key="6">
    <source>
        <dbReference type="ARBA" id="ARBA00022801"/>
    </source>
</evidence>
<keyword evidence="7" id="KW-1133">Transmembrane helix</keyword>
<keyword evidence="8" id="KW-0472">Membrane</keyword>
<proteinExistence type="predicted"/>
<evidence type="ECO:0000313" key="13">
    <source>
        <dbReference type="Proteomes" id="UP000077037"/>
    </source>
</evidence>
<dbReference type="SUPFAM" id="SSF141868">
    <property type="entry name" value="EAL domain-like"/>
    <property type="match status" value="1"/>
</dbReference>
<dbReference type="GO" id="GO:0005886">
    <property type="term" value="C:plasma membrane"/>
    <property type="evidence" value="ECO:0007669"/>
    <property type="project" value="UniProtKB-SubCell"/>
</dbReference>
<dbReference type="PROSITE" id="PS50883">
    <property type="entry name" value="EAL"/>
    <property type="match status" value="1"/>
</dbReference>
<dbReference type="Gene3D" id="3.20.20.450">
    <property type="entry name" value="EAL domain"/>
    <property type="match status" value="1"/>
</dbReference>
<dbReference type="PANTHER" id="PTHR33121">
    <property type="entry name" value="CYCLIC DI-GMP PHOSPHODIESTERASE PDEF"/>
    <property type="match status" value="1"/>
</dbReference>
<keyword evidence="5" id="KW-0812">Transmembrane</keyword>
<dbReference type="EMBL" id="FKBS01000017">
    <property type="protein sequence ID" value="SAI39699.1"/>
    <property type="molecule type" value="Genomic_DNA"/>
</dbReference>
<name>A0A157Q3N8_9BORD</name>
<evidence type="ECO:0000313" key="12">
    <source>
        <dbReference type="EMBL" id="SAI39699.1"/>
    </source>
</evidence>
<evidence type="ECO:0000256" key="1">
    <source>
        <dbReference type="ARBA" id="ARBA00004651"/>
    </source>
</evidence>
<keyword evidence="10" id="KW-0732">Signal</keyword>
<dbReference type="Pfam" id="PF00563">
    <property type="entry name" value="EAL"/>
    <property type="match status" value="1"/>
</dbReference>
<comment type="catalytic activity">
    <reaction evidence="9">
        <text>3',3'-c-di-GMP + H2O = 5'-phosphoguanylyl(3'-&gt;5')guanosine + H(+)</text>
        <dbReference type="Rhea" id="RHEA:24902"/>
        <dbReference type="ChEBI" id="CHEBI:15377"/>
        <dbReference type="ChEBI" id="CHEBI:15378"/>
        <dbReference type="ChEBI" id="CHEBI:58754"/>
        <dbReference type="ChEBI" id="CHEBI:58805"/>
        <dbReference type="EC" id="3.1.4.52"/>
    </reaction>
</comment>
<evidence type="ECO:0000256" key="9">
    <source>
        <dbReference type="ARBA" id="ARBA00034290"/>
    </source>
</evidence>
<keyword evidence="3" id="KW-1003">Cell membrane</keyword>
<accession>A0A157Q3N8</accession>
<keyword evidence="4" id="KW-0973">c-di-GMP</keyword>
<gene>
    <name evidence="12" type="primary">rtn</name>
    <name evidence="12" type="ORF">SAMEA1982600_03111</name>
</gene>
<feature type="domain" description="EAL" evidence="11">
    <location>
        <begin position="261"/>
        <end position="513"/>
    </location>
</feature>
<dbReference type="InterPro" id="IPR035919">
    <property type="entry name" value="EAL_sf"/>
</dbReference>
<reference evidence="12 13" key="1">
    <citation type="submission" date="2016-03" db="EMBL/GenBank/DDBJ databases">
        <authorList>
            <consortium name="Pathogen Informatics"/>
        </authorList>
    </citation>
    <scope>NUCLEOTIDE SEQUENCE [LARGE SCALE GENOMIC DNA]</scope>
    <source>
        <strain evidence="12 13">NCTC13364</strain>
    </source>
</reference>
<dbReference type="PANTHER" id="PTHR33121:SF79">
    <property type="entry name" value="CYCLIC DI-GMP PHOSPHODIESTERASE PDED-RELATED"/>
    <property type="match status" value="1"/>
</dbReference>
<evidence type="ECO:0000259" key="11">
    <source>
        <dbReference type="PROSITE" id="PS50883"/>
    </source>
</evidence>
<evidence type="ECO:0000256" key="5">
    <source>
        <dbReference type="ARBA" id="ARBA00022692"/>
    </source>
</evidence>
<organism evidence="12 13">
    <name type="scientific">Bordetella ansorpii</name>
    <dbReference type="NCBI Taxonomy" id="288768"/>
    <lineage>
        <taxon>Bacteria</taxon>
        <taxon>Pseudomonadati</taxon>
        <taxon>Pseudomonadota</taxon>
        <taxon>Betaproteobacteria</taxon>
        <taxon>Burkholderiales</taxon>
        <taxon>Alcaligenaceae</taxon>
        <taxon>Bordetella</taxon>
    </lineage>
</organism>
<feature type="chain" id="PRO_5007615091" description="cyclic-guanylate-specific phosphodiesterase" evidence="10">
    <location>
        <begin position="24"/>
        <end position="520"/>
    </location>
</feature>
<evidence type="ECO:0000256" key="4">
    <source>
        <dbReference type="ARBA" id="ARBA00022636"/>
    </source>
</evidence>
<evidence type="ECO:0000256" key="10">
    <source>
        <dbReference type="SAM" id="SignalP"/>
    </source>
</evidence>
<dbReference type="CDD" id="cd01948">
    <property type="entry name" value="EAL"/>
    <property type="match status" value="1"/>
</dbReference>
<dbReference type="InterPro" id="IPR024744">
    <property type="entry name" value="CSS-motif_dom"/>
</dbReference>
<dbReference type="InterPro" id="IPR050706">
    <property type="entry name" value="Cyclic-di-GMP_PDE-like"/>
</dbReference>
<dbReference type="SMART" id="SM00052">
    <property type="entry name" value="EAL"/>
    <property type="match status" value="1"/>
</dbReference>
<protein>
    <recommendedName>
        <fullName evidence="2">cyclic-guanylate-specific phosphodiesterase</fullName>
        <ecNumber evidence="2">3.1.4.52</ecNumber>
    </recommendedName>
</protein>
<dbReference type="EC" id="3.1.4.52" evidence="2"/>
<feature type="signal peptide" evidence="10">
    <location>
        <begin position="1"/>
        <end position="23"/>
    </location>
</feature>
<dbReference type="Pfam" id="PF12792">
    <property type="entry name" value="CSS-motif"/>
    <property type="match status" value="1"/>
</dbReference>
<dbReference type="InterPro" id="IPR001633">
    <property type="entry name" value="EAL_dom"/>
</dbReference>
<evidence type="ECO:0000256" key="7">
    <source>
        <dbReference type="ARBA" id="ARBA00022989"/>
    </source>
</evidence>
<sequence>MRRKVFIVAGCLAVCAAILPLVAAVQVSRMRATEAELRHLSEYASWTALRADANLGQGRKLLEEIEKENWAECSPEHIGRMRQLAVASPYIAEVGYFQNDLLACTSWGVVMQRIPFGTVDATLPDGFGLHVGHDALVTKAGPMLALSKGSHNVLIRPQQLVDVLRDTHMTLGIATENGKLIAMSGEADPELVSRLLAHPGSGMDDHHLYASETSRGLTVFAMSERSAIQQRLDSELWTLVPVGLLASGALLALVLWMSRQRLSTRGELAIAIKKREFVAHYQPIIELSTGLCVGGEALVRWQKPDGSMVPPNVFIPMAEQVGLIARITDLVIERVAQDLARTLAQEPGMHVSINISSSDIESGRFLPVLARTLHRYGIDPEQIWLEATERGFMHAKAARKTIESARAAGHVVAIDDFGTGYSSLSMLEQLPLDTLKIDKTFVDAIGKEAATSVVTPYIIEMAQGLRLRIVAEGVETVEQEAYLRGAGVDYAQGWLYAKALAPKEFIDFYDRRNSGERASD</sequence>
<evidence type="ECO:0000256" key="2">
    <source>
        <dbReference type="ARBA" id="ARBA00012282"/>
    </source>
</evidence>